<evidence type="ECO:0000313" key="1">
    <source>
        <dbReference type="EMBL" id="KAK8559104.1"/>
    </source>
</evidence>
<protein>
    <submittedName>
        <fullName evidence="1">Uncharacterized protein</fullName>
    </submittedName>
</protein>
<name>A0ABR2EEM5_9ROSI</name>
<dbReference type="Proteomes" id="UP001472677">
    <property type="component" value="Unassembled WGS sequence"/>
</dbReference>
<sequence length="113" mass="12117">MLTMKRFEAARLLIGVSQISEIPSTTVVSLKGWGSHGFSVCNKVNGPKKSNKNMSISSKRLNGLRMSHGPTSFENLYDVHVSDVDDSQSTSGNSVSIDPILDAAIGCSESDRS</sequence>
<comment type="caution">
    <text evidence="1">The sequence shown here is derived from an EMBL/GenBank/DDBJ whole genome shotgun (WGS) entry which is preliminary data.</text>
</comment>
<accession>A0ABR2EEM5</accession>
<evidence type="ECO:0000313" key="2">
    <source>
        <dbReference type="Proteomes" id="UP001472677"/>
    </source>
</evidence>
<organism evidence="1 2">
    <name type="scientific">Hibiscus sabdariffa</name>
    <name type="common">roselle</name>
    <dbReference type="NCBI Taxonomy" id="183260"/>
    <lineage>
        <taxon>Eukaryota</taxon>
        <taxon>Viridiplantae</taxon>
        <taxon>Streptophyta</taxon>
        <taxon>Embryophyta</taxon>
        <taxon>Tracheophyta</taxon>
        <taxon>Spermatophyta</taxon>
        <taxon>Magnoliopsida</taxon>
        <taxon>eudicotyledons</taxon>
        <taxon>Gunneridae</taxon>
        <taxon>Pentapetalae</taxon>
        <taxon>rosids</taxon>
        <taxon>malvids</taxon>
        <taxon>Malvales</taxon>
        <taxon>Malvaceae</taxon>
        <taxon>Malvoideae</taxon>
        <taxon>Hibiscus</taxon>
    </lineage>
</organism>
<keyword evidence="2" id="KW-1185">Reference proteome</keyword>
<dbReference type="EMBL" id="JBBPBM010000015">
    <property type="protein sequence ID" value="KAK8559104.1"/>
    <property type="molecule type" value="Genomic_DNA"/>
</dbReference>
<gene>
    <name evidence="1" type="ORF">V6N12_042389</name>
</gene>
<reference evidence="1 2" key="1">
    <citation type="journal article" date="2024" name="G3 (Bethesda)">
        <title>Genome assembly of Hibiscus sabdariffa L. provides insights into metabolisms of medicinal natural products.</title>
        <authorList>
            <person name="Kim T."/>
        </authorList>
    </citation>
    <scope>NUCLEOTIDE SEQUENCE [LARGE SCALE GENOMIC DNA]</scope>
    <source>
        <strain evidence="1">TK-2024</strain>
        <tissue evidence="1">Old leaves</tissue>
    </source>
</reference>
<proteinExistence type="predicted"/>